<evidence type="ECO:0000313" key="4">
    <source>
        <dbReference type="Proteomes" id="UP000309848"/>
    </source>
</evidence>
<evidence type="ECO:0000313" key="3">
    <source>
        <dbReference type="EMBL" id="TGX46106.1"/>
    </source>
</evidence>
<name>A0A4S1WWY3_9SPHN</name>
<feature type="chain" id="PRO_5020936448" evidence="2">
    <location>
        <begin position="23"/>
        <end position="160"/>
    </location>
</feature>
<reference evidence="3 4" key="1">
    <citation type="submission" date="2019-04" db="EMBL/GenBank/DDBJ databases">
        <title>Sphingomonas psychrotolerans sp. nov., isolated from soil in the Tianshan Mountains, Xinjiang, China.</title>
        <authorList>
            <person name="Luo Y."/>
            <person name="Sheng H."/>
        </authorList>
    </citation>
    <scope>NUCLEOTIDE SEQUENCE [LARGE SCALE GENOMIC DNA]</scope>
    <source>
        <strain evidence="3 4">KIS18-15</strain>
    </source>
</reference>
<dbReference type="EMBL" id="SRXU01000001">
    <property type="protein sequence ID" value="TGX46106.1"/>
    <property type="molecule type" value="Genomic_DNA"/>
</dbReference>
<proteinExistence type="predicted"/>
<dbReference type="Proteomes" id="UP000309848">
    <property type="component" value="Unassembled WGS sequence"/>
</dbReference>
<dbReference type="AlphaFoldDB" id="A0A4S1WWY3"/>
<dbReference type="RefSeq" id="WP_135982595.1">
    <property type="nucleotide sequence ID" value="NZ_JAASQM010000001.1"/>
</dbReference>
<comment type="caution">
    <text evidence="3">The sequence shown here is derived from an EMBL/GenBank/DDBJ whole genome shotgun (WGS) entry which is preliminary data.</text>
</comment>
<gene>
    <name evidence="3" type="ORF">E5A74_02770</name>
</gene>
<keyword evidence="4" id="KW-1185">Reference proteome</keyword>
<feature type="region of interest" description="Disordered" evidence="1">
    <location>
        <begin position="33"/>
        <end position="53"/>
    </location>
</feature>
<accession>A0A4S1WWY3</accession>
<evidence type="ECO:0000256" key="1">
    <source>
        <dbReference type="SAM" id="MobiDB-lite"/>
    </source>
</evidence>
<protein>
    <submittedName>
        <fullName evidence="3">Uncharacterized protein</fullName>
    </submittedName>
</protein>
<organism evidence="3 4">
    <name type="scientific">Sphingomonas naasensis</name>
    <dbReference type="NCBI Taxonomy" id="1344951"/>
    <lineage>
        <taxon>Bacteria</taxon>
        <taxon>Pseudomonadati</taxon>
        <taxon>Pseudomonadota</taxon>
        <taxon>Alphaproteobacteria</taxon>
        <taxon>Sphingomonadales</taxon>
        <taxon>Sphingomonadaceae</taxon>
        <taxon>Sphingomonas</taxon>
    </lineage>
</organism>
<evidence type="ECO:0000256" key="2">
    <source>
        <dbReference type="SAM" id="SignalP"/>
    </source>
</evidence>
<sequence length="160" mass="16724">MRAPIGPAMIAMLLVGVVAAPAYPRQATAPAAAQAQDLPIPDPLPDGPALPGDDKLSCAQVLAESRGRLAQLDVIEAQRDAIVYKKGAKTRALEAAGTVGGMLPGPFGSVASMASATAQIKTTRDDAKTNYGAIDRKADWVMDRMDLMNATYQRDCMAGQ</sequence>
<feature type="signal peptide" evidence="2">
    <location>
        <begin position="1"/>
        <end position="22"/>
    </location>
</feature>
<keyword evidence="2" id="KW-0732">Signal</keyword>